<feature type="binding site" evidence="4">
    <location>
        <begin position="11"/>
        <end position="14"/>
    </location>
    <ligand>
        <name>substrate</name>
    </ligand>
</feature>
<dbReference type="SUPFAM" id="SSF64005">
    <property type="entry name" value="Undecaprenyl diphosphate synthase"/>
    <property type="match status" value="1"/>
</dbReference>
<dbReference type="InterPro" id="IPR001441">
    <property type="entry name" value="UPP_synth-like"/>
</dbReference>
<feature type="binding site" evidence="4">
    <location>
        <begin position="188"/>
        <end position="190"/>
    </location>
    <ligand>
        <name>substrate</name>
    </ligand>
</feature>
<feature type="active site" evidence="4">
    <location>
        <position position="10"/>
    </location>
</feature>
<organism evidence="5 6">
    <name type="scientific">Caldiarchaeum subterraneum</name>
    <dbReference type="NCBI Taxonomy" id="311458"/>
    <lineage>
        <taxon>Archaea</taxon>
        <taxon>Nitrososphaerota</taxon>
        <taxon>Candidatus Caldarchaeales</taxon>
        <taxon>Candidatus Caldarchaeaceae</taxon>
        <taxon>Candidatus Caldarchaeum</taxon>
    </lineage>
</organism>
<evidence type="ECO:0000256" key="2">
    <source>
        <dbReference type="ARBA" id="ARBA00022723"/>
    </source>
</evidence>
<dbReference type="HAMAP" id="MF_01139">
    <property type="entry name" value="ISPT"/>
    <property type="match status" value="1"/>
</dbReference>
<dbReference type="GO" id="GO:0016094">
    <property type="term" value="P:polyprenol biosynthetic process"/>
    <property type="evidence" value="ECO:0007669"/>
    <property type="project" value="TreeGrafter"/>
</dbReference>
<reference evidence="5" key="1">
    <citation type="journal article" date="2020" name="ISME J.">
        <title>Gammaproteobacteria mediating utilization of methyl-, sulfur- and petroleum organic compounds in deep ocean hydrothermal plumes.</title>
        <authorList>
            <person name="Zhou Z."/>
            <person name="Liu Y."/>
            <person name="Pan J."/>
            <person name="Cron B.R."/>
            <person name="Toner B.M."/>
            <person name="Anantharaman K."/>
            <person name="Breier J.A."/>
            <person name="Dick G.J."/>
            <person name="Li M."/>
        </authorList>
    </citation>
    <scope>NUCLEOTIDE SEQUENCE</scope>
    <source>
        <strain evidence="5">SZUA-1515</strain>
    </source>
</reference>
<dbReference type="InterPro" id="IPR036424">
    <property type="entry name" value="UPP_synth-like_sf"/>
</dbReference>
<dbReference type="PANTHER" id="PTHR10291">
    <property type="entry name" value="DEHYDRODOLICHYL DIPHOSPHATE SYNTHASE FAMILY MEMBER"/>
    <property type="match status" value="1"/>
</dbReference>
<dbReference type="PROSITE" id="PS01066">
    <property type="entry name" value="UPP_SYNTHASE"/>
    <property type="match status" value="1"/>
</dbReference>
<evidence type="ECO:0000313" key="6">
    <source>
        <dbReference type="Proteomes" id="UP000608579"/>
    </source>
</evidence>
<gene>
    <name evidence="4 5" type="primary">uppS</name>
    <name evidence="5" type="ORF">EYH45_06340</name>
</gene>
<keyword evidence="1 4" id="KW-0808">Transferase</keyword>
<dbReference type="GO" id="GO:0000287">
    <property type="term" value="F:magnesium ion binding"/>
    <property type="evidence" value="ECO:0007669"/>
    <property type="project" value="UniProtKB-UniRule"/>
</dbReference>
<evidence type="ECO:0000256" key="4">
    <source>
        <dbReference type="HAMAP-Rule" id="MF_01139"/>
    </source>
</evidence>
<dbReference type="EC" id="2.5.1.89" evidence="4"/>
<evidence type="ECO:0000313" key="5">
    <source>
        <dbReference type="EMBL" id="HIQ30165.1"/>
    </source>
</evidence>
<dbReference type="AlphaFoldDB" id="A0A833EAZ1"/>
<comment type="catalytic activity">
    <reaction evidence="4">
        <text>geranylgeranyl diphosphate + 7 isopentenyl diphosphate = tri-trans,hepta-cis-undecaprenyl diphosphate + 7 diphosphate</text>
        <dbReference type="Rhea" id="RHEA:27622"/>
        <dbReference type="ChEBI" id="CHEBI:33019"/>
        <dbReference type="ChEBI" id="CHEBI:57533"/>
        <dbReference type="ChEBI" id="CHEBI:60388"/>
        <dbReference type="ChEBI" id="CHEBI:128769"/>
        <dbReference type="EC" id="2.5.1.89"/>
    </reaction>
</comment>
<feature type="binding site" evidence="4">
    <location>
        <begin position="55"/>
        <end position="57"/>
    </location>
    <ligand>
        <name>substrate</name>
    </ligand>
</feature>
<comment type="similarity">
    <text evidence="4">Belongs to the UPP synthase family.</text>
</comment>
<proteinExistence type="inferred from homology"/>
<name>A0A833EAZ1_CALS0</name>
<comment type="caution">
    <text evidence="5">The sequence shown here is derived from an EMBL/GenBank/DDBJ whole genome shotgun (WGS) entry which is preliminary data.</text>
</comment>
<keyword evidence="2 4" id="KW-0479">Metal-binding</keyword>
<keyword evidence="3 4" id="KW-0460">Magnesium</keyword>
<protein>
    <recommendedName>
        <fullName evidence="4">Tritrans,polycis-undecaprenyl-diphosphate synthase (geranylgeranyl-diphosphate specific)</fullName>
        <ecNumber evidence="4">2.5.1.89</ecNumber>
    </recommendedName>
    <alternativeName>
        <fullName evidence="4">Undecaprenyl diphosphate synthase</fullName>
        <shortName evidence="4">UDS</shortName>
    </alternativeName>
    <alternativeName>
        <fullName evidence="4">Undecaprenyl pyrophosphate synthase</fullName>
        <shortName evidence="4">UPP synthase</shortName>
    </alternativeName>
</protein>
<dbReference type="CDD" id="cd00475">
    <property type="entry name" value="Cis_IPPS"/>
    <property type="match status" value="1"/>
</dbReference>
<comment type="caution">
    <text evidence="4">Lacks conserved residue(s) required for the propagation of feature annotation.</text>
</comment>
<dbReference type="EMBL" id="DQVM01000120">
    <property type="protein sequence ID" value="HIQ30165.1"/>
    <property type="molecule type" value="Genomic_DNA"/>
</dbReference>
<comment type="cofactor">
    <cofactor evidence="4">
        <name>Mg(2+)</name>
        <dbReference type="ChEBI" id="CHEBI:18420"/>
    </cofactor>
    <text evidence="4">Binds 2 magnesium ions per subunit.</text>
</comment>
<comment type="subunit">
    <text evidence="4">Homodimer.</text>
</comment>
<feature type="binding site" evidence="4">
    <location>
        <position position="61"/>
    </location>
    <ligand>
        <name>substrate</name>
    </ligand>
</feature>
<evidence type="ECO:0000256" key="3">
    <source>
        <dbReference type="ARBA" id="ARBA00022842"/>
    </source>
</evidence>
<feature type="binding site" evidence="4">
    <location>
        <position position="15"/>
    </location>
    <ligand>
        <name>substrate</name>
    </ligand>
</feature>
<feature type="binding site" evidence="4">
    <location>
        <position position="201"/>
    </location>
    <ligand>
        <name>Mg(2+)</name>
        <dbReference type="ChEBI" id="CHEBI:18420"/>
    </ligand>
</feature>
<accession>A0A833EAZ1</accession>
<feature type="binding site" evidence="4">
    <location>
        <position position="182"/>
    </location>
    <ligand>
        <name>substrate</name>
    </ligand>
</feature>
<dbReference type="PANTHER" id="PTHR10291:SF43">
    <property type="entry name" value="DEHYDRODOLICHYL DIPHOSPHATE SYNTHASE COMPLEX SUBUNIT DHDDS"/>
    <property type="match status" value="1"/>
</dbReference>
<feature type="active site" description="Proton acceptor" evidence="4">
    <location>
        <position position="58"/>
    </location>
</feature>
<dbReference type="GO" id="GO:0045547">
    <property type="term" value="F:ditrans,polycis-polyprenyl diphosphate synthase [(2E,6E)-farnesyl diphosphate specific] activity"/>
    <property type="evidence" value="ECO:0007669"/>
    <property type="project" value="TreeGrafter"/>
</dbReference>
<dbReference type="InterPro" id="IPR018520">
    <property type="entry name" value="UPP_synth-like_CS"/>
</dbReference>
<evidence type="ECO:0000256" key="1">
    <source>
        <dbReference type="ARBA" id="ARBA00022679"/>
    </source>
</evidence>
<dbReference type="NCBIfam" id="TIGR00055">
    <property type="entry name" value="uppS"/>
    <property type="match status" value="1"/>
</dbReference>
<dbReference type="Pfam" id="PF01255">
    <property type="entry name" value="Prenyltransf"/>
    <property type="match status" value="1"/>
</dbReference>
<feature type="binding site" evidence="4">
    <location>
        <position position="10"/>
    </location>
    <ligand>
        <name>Mg(2+)</name>
        <dbReference type="ChEBI" id="CHEBI:18420"/>
    </ligand>
</feature>
<dbReference type="Proteomes" id="UP000608579">
    <property type="component" value="Unassembled WGS sequence"/>
</dbReference>
<dbReference type="Gene3D" id="3.40.1180.10">
    <property type="entry name" value="Decaprenyl diphosphate synthase-like"/>
    <property type="match status" value="1"/>
</dbReference>
<dbReference type="FunFam" id="3.40.1180.10:FF:000003">
    <property type="entry name" value="Isoprenyl transferase 2"/>
    <property type="match status" value="1"/>
</dbReference>
<sequence>MPRHIALILDGNRRWAIQRGWKPWMGHRYGADRVEEILNDIYELGIQTVTLYALSTENLRRSPEELQQLFELIKERAERLLKNPLIHKREVRVKVLGRLHLLPLDVREVLEQLAKATEKYSKHYLNIAVAYGGRAEIVDAVRMIAEKVKQGVITVNSINERTIEEHLYTHGLPQPDPELIIRTSGEERISNFFLWQSAYSELVFQDVYWPEFRRIDLLRAIRTFQRRERRHGT</sequence>
<feature type="binding site" evidence="4">
    <location>
        <position position="27"/>
    </location>
    <ligand>
        <name>substrate</name>
    </ligand>
</feature>
<comment type="function">
    <text evidence="4">Catalyzes the sequential condensation of isopentenyl diphosphate (IPP) with geranylgeranyl diphosphate (GGPP) to yield (2Z,6Z,10Z,14Z,18Z,22Z,26Z,30E,34E,38E)-undecaprenyl diphosphate (tritrans,heptacis-UPP). It is probably the precursor of glycosyl carrier lipids.</text>
</comment>